<gene>
    <name evidence="8" type="ORF">NUU61_005372</name>
</gene>
<keyword evidence="3" id="KW-0285">Flavoprotein</keyword>
<dbReference type="SUPFAM" id="SSF47203">
    <property type="entry name" value="Acyl-CoA dehydrogenase C-terminal domain-like"/>
    <property type="match status" value="1"/>
</dbReference>
<dbReference type="InterPro" id="IPR006091">
    <property type="entry name" value="Acyl-CoA_Oxase/DH_mid-dom"/>
</dbReference>
<dbReference type="Pfam" id="PF02771">
    <property type="entry name" value="Acyl-CoA_dh_N"/>
    <property type="match status" value="1"/>
</dbReference>
<feature type="compositionally biased region" description="Low complexity" evidence="6">
    <location>
        <begin position="116"/>
        <end position="129"/>
    </location>
</feature>
<evidence type="ECO:0000313" key="9">
    <source>
        <dbReference type="Proteomes" id="UP001141434"/>
    </source>
</evidence>
<dbReference type="PANTHER" id="PTHR48083:SF28">
    <property type="entry name" value="ACYL-COA DEHYDROGENASE FAMILY PROTEIN (AFU_ORTHOLOGUE AFUA_6G10880)-RELATED"/>
    <property type="match status" value="1"/>
</dbReference>
<dbReference type="Gene3D" id="2.40.110.10">
    <property type="entry name" value="Butyryl-CoA Dehydrogenase, subunit A, domain 2"/>
    <property type="match status" value="1"/>
</dbReference>
<dbReference type="Pfam" id="PF00441">
    <property type="entry name" value="Acyl-CoA_dh_1"/>
    <property type="match status" value="1"/>
</dbReference>
<dbReference type="EMBL" id="JAPMSZ010000007">
    <property type="protein sequence ID" value="KAJ5096016.1"/>
    <property type="molecule type" value="Genomic_DNA"/>
</dbReference>
<keyword evidence="5" id="KW-0560">Oxidoreductase</keyword>
<organism evidence="8 9">
    <name type="scientific">Penicillium alfredii</name>
    <dbReference type="NCBI Taxonomy" id="1506179"/>
    <lineage>
        <taxon>Eukaryota</taxon>
        <taxon>Fungi</taxon>
        <taxon>Dikarya</taxon>
        <taxon>Ascomycota</taxon>
        <taxon>Pezizomycotina</taxon>
        <taxon>Eurotiomycetes</taxon>
        <taxon>Eurotiomycetidae</taxon>
        <taxon>Eurotiales</taxon>
        <taxon>Aspergillaceae</taxon>
        <taxon>Penicillium</taxon>
    </lineage>
</organism>
<feature type="region of interest" description="Disordered" evidence="6">
    <location>
        <begin position="94"/>
        <end position="131"/>
    </location>
</feature>
<feature type="domain" description="Cytochrome b5 heme-binding" evidence="7">
    <location>
        <begin position="2"/>
        <end position="93"/>
    </location>
</feature>
<evidence type="ECO:0000256" key="4">
    <source>
        <dbReference type="ARBA" id="ARBA00022827"/>
    </source>
</evidence>
<evidence type="ECO:0000256" key="2">
    <source>
        <dbReference type="ARBA" id="ARBA00009347"/>
    </source>
</evidence>
<dbReference type="PROSITE" id="PS00072">
    <property type="entry name" value="ACYL_COA_DH_1"/>
    <property type="match status" value="1"/>
</dbReference>
<dbReference type="InterPro" id="IPR009075">
    <property type="entry name" value="AcylCo_DH/oxidase_C"/>
</dbReference>
<keyword evidence="4" id="KW-0274">FAD</keyword>
<dbReference type="InterPro" id="IPR036250">
    <property type="entry name" value="AcylCo_DH-like_C"/>
</dbReference>
<dbReference type="Pfam" id="PF00173">
    <property type="entry name" value="Cyt-b5"/>
    <property type="match status" value="1"/>
</dbReference>
<dbReference type="RefSeq" id="XP_056511567.1">
    <property type="nucleotide sequence ID" value="XM_056655954.1"/>
</dbReference>
<dbReference type="InterPro" id="IPR037069">
    <property type="entry name" value="AcylCoA_DH/ox_N_sf"/>
</dbReference>
<dbReference type="InterPro" id="IPR009100">
    <property type="entry name" value="AcylCoA_DH/oxidase_NM_dom_sf"/>
</dbReference>
<dbReference type="Gene3D" id="1.20.140.10">
    <property type="entry name" value="Butyryl-CoA Dehydrogenase, subunit A, domain 3"/>
    <property type="match status" value="1"/>
</dbReference>
<dbReference type="GO" id="GO:0005737">
    <property type="term" value="C:cytoplasm"/>
    <property type="evidence" value="ECO:0007669"/>
    <property type="project" value="TreeGrafter"/>
</dbReference>
<dbReference type="InterPro" id="IPR050741">
    <property type="entry name" value="Acyl-CoA_dehydrogenase"/>
</dbReference>
<dbReference type="GO" id="GO:0033539">
    <property type="term" value="P:fatty acid beta-oxidation using acyl-CoA dehydrogenase"/>
    <property type="evidence" value="ECO:0007669"/>
    <property type="project" value="TreeGrafter"/>
</dbReference>
<dbReference type="InterPro" id="IPR006089">
    <property type="entry name" value="Acyl-CoA_DH_CS"/>
</dbReference>
<proteinExistence type="inferred from homology"/>
<dbReference type="InterPro" id="IPR001199">
    <property type="entry name" value="Cyt_B5-like_heme/steroid-bd"/>
</dbReference>
<dbReference type="SUPFAM" id="SSF55856">
    <property type="entry name" value="Cytochrome b5-like heme/steroid binding domain"/>
    <property type="match status" value="1"/>
</dbReference>
<evidence type="ECO:0000313" key="8">
    <source>
        <dbReference type="EMBL" id="KAJ5096016.1"/>
    </source>
</evidence>
<comment type="cofactor">
    <cofactor evidence="1">
        <name>FAD</name>
        <dbReference type="ChEBI" id="CHEBI:57692"/>
    </cofactor>
</comment>
<dbReference type="SUPFAM" id="SSF56645">
    <property type="entry name" value="Acyl-CoA dehydrogenase NM domain-like"/>
    <property type="match status" value="1"/>
</dbReference>
<dbReference type="GO" id="GO:0003995">
    <property type="term" value="F:acyl-CoA dehydrogenase activity"/>
    <property type="evidence" value="ECO:0007669"/>
    <property type="project" value="InterPro"/>
</dbReference>
<dbReference type="Pfam" id="PF02770">
    <property type="entry name" value="Acyl-CoA_dh_M"/>
    <property type="match status" value="1"/>
</dbReference>
<dbReference type="Proteomes" id="UP001141434">
    <property type="component" value="Unassembled WGS sequence"/>
</dbReference>
<evidence type="ECO:0000256" key="1">
    <source>
        <dbReference type="ARBA" id="ARBA00001974"/>
    </source>
</evidence>
<dbReference type="SMART" id="SM01117">
    <property type="entry name" value="Cyt-b5"/>
    <property type="match status" value="1"/>
</dbReference>
<dbReference type="InterPro" id="IPR013786">
    <property type="entry name" value="AcylCoA_DH/ox_N"/>
</dbReference>
<comment type="similarity">
    <text evidence="2">Belongs to the acyl-CoA dehydrogenase family.</text>
</comment>
<keyword evidence="9" id="KW-1185">Reference proteome</keyword>
<protein>
    <recommendedName>
        <fullName evidence="7">Cytochrome b5 heme-binding domain-containing protein</fullName>
    </recommendedName>
</protein>
<dbReference type="Gene3D" id="3.10.120.10">
    <property type="entry name" value="Cytochrome b5-like heme/steroid binding domain"/>
    <property type="match status" value="1"/>
</dbReference>
<sequence length="558" mass="61934">MSKTFTKDDVASHGKGDGLWIVIDEDVYDVTKFQDEHPEYVTLGVATAKADIDFARLVLQRVAGKDASKQFWKYHNEGILKKYKGQLQIGSLDTKKAAPAPAPAPVPKKADPKPAPASSSTTPAASAAPQDPYGELIPFADPSWYQGYSSPYFNETHAALRDEVRQWVESEIEPNVTEWDEAKDVPAHIYKQMGERGYLAGLLGGKFPEKHTQFRVQSVPADRWDLFHEMLLTDELSRAGSGGLVWNLIGGYGIGCPPLVKFGKKELVDRILPGILAGDKRICLAITEPDAGSDVASLGCEAKLSEDGKHYIVNGEKKWITNGVYADYFTTAVRTGKPGMNGLSVLLIEREAGGVSTRRMDCQGVWSSGTTYVTFEDVKVPVENLIGKEHQGFKVIMTNFNHERIGIVIQCVRFARVCYEESMKYAHKRKTFGKRLIDHPVIRMKLAHMARQIEATYNWLENIIFQCQSMEETEAMLKLGGAIAGLKAQSTSTFEFCAREASQIFGGLSYSRGGQGGKIERLYRDVRAYAIPGGSEEIMLDLSMRQSLRVHQMFGMKL</sequence>
<dbReference type="Gene3D" id="1.10.540.10">
    <property type="entry name" value="Acyl-CoA dehydrogenase/oxidase, N-terminal domain"/>
    <property type="match status" value="1"/>
</dbReference>
<evidence type="ECO:0000256" key="6">
    <source>
        <dbReference type="SAM" id="MobiDB-lite"/>
    </source>
</evidence>
<name>A0A9W9K837_9EURO</name>
<reference evidence="8" key="2">
    <citation type="journal article" date="2023" name="IMA Fungus">
        <title>Comparative genomic study of the Penicillium genus elucidates a diverse pangenome and 15 lateral gene transfer events.</title>
        <authorList>
            <person name="Petersen C."/>
            <person name="Sorensen T."/>
            <person name="Nielsen M.R."/>
            <person name="Sondergaard T.E."/>
            <person name="Sorensen J.L."/>
            <person name="Fitzpatrick D.A."/>
            <person name="Frisvad J.C."/>
            <person name="Nielsen K.L."/>
        </authorList>
    </citation>
    <scope>NUCLEOTIDE SEQUENCE</scope>
    <source>
        <strain evidence="8">IBT 34128</strain>
    </source>
</reference>
<dbReference type="GeneID" id="81395122"/>
<evidence type="ECO:0000256" key="5">
    <source>
        <dbReference type="ARBA" id="ARBA00023002"/>
    </source>
</evidence>
<dbReference type="GO" id="GO:0050660">
    <property type="term" value="F:flavin adenine dinucleotide binding"/>
    <property type="evidence" value="ECO:0007669"/>
    <property type="project" value="InterPro"/>
</dbReference>
<evidence type="ECO:0000256" key="3">
    <source>
        <dbReference type="ARBA" id="ARBA00022630"/>
    </source>
</evidence>
<evidence type="ECO:0000259" key="7">
    <source>
        <dbReference type="PROSITE" id="PS50255"/>
    </source>
</evidence>
<dbReference type="PANTHER" id="PTHR48083">
    <property type="entry name" value="MEDIUM-CHAIN SPECIFIC ACYL-COA DEHYDROGENASE, MITOCHONDRIAL-RELATED"/>
    <property type="match status" value="1"/>
</dbReference>
<dbReference type="InterPro" id="IPR046373">
    <property type="entry name" value="Acyl-CoA_Oxase/DH_mid-dom_sf"/>
</dbReference>
<accession>A0A9W9K837</accession>
<dbReference type="OrthoDB" id="10254877at2759"/>
<comment type="caution">
    <text evidence="8">The sequence shown here is derived from an EMBL/GenBank/DDBJ whole genome shotgun (WGS) entry which is preliminary data.</text>
</comment>
<dbReference type="AlphaFoldDB" id="A0A9W9K837"/>
<dbReference type="PROSITE" id="PS50255">
    <property type="entry name" value="CYTOCHROME_B5_2"/>
    <property type="match status" value="1"/>
</dbReference>
<reference evidence="8" key="1">
    <citation type="submission" date="2022-11" db="EMBL/GenBank/DDBJ databases">
        <authorList>
            <person name="Petersen C."/>
        </authorList>
    </citation>
    <scope>NUCLEOTIDE SEQUENCE</scope>
    <source>
        <strain evidence="8">IBT 34128</strain>
    </source>
</reference>
<dbReference type="InterPro" id="IPR036400">
    <property type="entry name" value="Cyt_B5-like_heme/steroid_sf"/>
</dbReference>